<dbReference type="InterPro" id="IPR051794">
    <property type="entry name" value="PG_Endopeptidase_C40"/>
</dbReference>
<keyword evidence="3" id="KW-0378">Hydrolase</keyword>
<keyword evidence="8" id="KW-1185">Reference proteome</keyword>
<keyword evidence="5" id="KW-0732">Signal</keyword>
<protein>
    <submittedName>
        <fullName evidence="7">NlpC/P60 family protein</fullName>
    </submittedName>
</protein>
<comment type="similarity">
    <text evidence="1">Belongs to the peptidase C40 family.</text>
</comment>
<feature type="signal peptide" evidence="5">
    <location>
        <begin position="1"/>
        <end position="26"/>
    </location>
</feature>
<comment type="caution">
    <text evidence="7">The sequence shown here is derived from an EMBL/GenBank/DDBJ whole genome shotgun (WGS) entry which is preliminary data.</text>
</comment>
<evidence type="ECO:0000313" key="8">
    <source>
        <dbReference type="Proteomes" id="UP001501237"/>
    </source>
</evidence>
<dbReference type="RefSeq" id="WP_344838030.1">
    <property type="nucleotide sequence ID" value="NZ_BAAAUV010000034.1"/>
</dbReference>
<dbReference type="Pfam" id="PF00877">
    <property type="entry name" value="NLPC_P60"/>
    <property type="match status" value="1"/>
</dbReference>
<evidence type="ECO:0000256" key="5">
    <source>
        <dbReference type="SAM" id="SignalP"/>
    </source>
</evidence>
<evidence type="ECO:0000256" key="1">
    <source>
        <dbReference type="ARBA" id="ARBA00007074"/>
    </source>
</evidence>
<name>A0ABP6QL88_9ACTN</name>
<dbReference type="Gene3D" id="3.90.1720.10">
    <property type="entry name" value="endopeptidase domain like (from Nostoc punctiforme)"/>
    <property type="match status" value="1"/>
</dbReference>
<evidence type="ECO:0000256" key="3">
    <source>
        <dbReference type="ARBA" id="ARBA00022801"/>
    </source>
</evidence>
<dbReference type="InterPro" id="IPR038765">
    <property type="entry name" value="Papain-like_cys_pep_sf"/>
</dbReference>
<evidence type="ECO:0000259" key="6">
    <source>
        <dbReference type="PROSITE" id="PS51935"/>
    </source>
</evidence>
<gene>
    <name evidence="7" type="ORF">GCM10010468_73490</name>
</gene>
<reference evidence="8" key="1">
    <citation type="journal article" date="2019" name="Int. J. Syst. Evol. Microbiol.">
        <title>The Global Catalogue of Microorganisms (GCM) 10K type strain sequencing project: providing services to taxonomists for standard genome sequencing and annotation.</title>
        <authorList>
            <consortium name="The Broad Institute Genomics Platform"/>
            <consortium name="The Broad Institute Genome Sequencing Center for Infectious Disease"/>
            <person name="Wu L."/>
            <person name="Ma J."/>
        </authorList>
    </citation>
    <scope>NUCLEOTIDE SEQUENCE [LARGE SCALE GENOMIC DNA]</scope>
    <source>
        <strain evidence="8">JCM 9377</strain>
    </source>
</reference>
<dbReference type="SUPFAM" id="SSF54001">
    <property type="entry name" value="Cysteine proteinases"/>
    <property type="match status" value="1"/>
</dbReference>
<dbReference type="Proteomes" id="UP001501237">
    <property type="component" value="Unassembled WGS sequence"/>
</dbReference>
<dbReference type="EMBL" id="BAAAUV010000034">
    <property type="protein sequence ID" value="GAA3238118.1"/>
    <property type="molecule type" value="Genomic_DNA"/>
</dbReference>
<dbReference type="PANTHER" id="PTHR47359">
    <property type="entry name" value="PEPTIDOGLYCAN DL-ENDOPEPTIDASE CWLO"/>
    <property type="match status" value="1"/>
</dbReference>
<organism evidence="7 8">
    <name type="scientific">Actinocorallia longicatena</name>
    <dbReference type="NCBI Taxonomy" id="111803"/>
    <lineage>
        <taxon>Bacteria</taxon>
        <taxon>Bacillati</taxon>
        <taxon>Actinomycetota</taxon>
        <taxon>Actinomycetes</taxon>
        <taxon>Streptosporangiales</taxon>
        <taxon>Thermomonosporaceae</taxon>
        <taxon>Actinocorallia</taxon>
    </lineage>
</organism>
<evidence type="ECO:0000256" key="4">
    <source>
        <dbReference type="ARBA" id="ARBA00022807"/>
    </source>
</evidence>
<evidence type="ECO:0000313" key="7">
    <source>
        <dbReference type="EMBL" id="GAA3238118.1"/>
    </source>
</evidence>
<keyword evidence="4" id="KW-0788">Thiol protease</keyword>
<dbReference type="InterPro" id="IPR000064">
    <property type="entry name" value="NLP_P60_dom"/>
</dbReference>
<sequence>MARLRSRPIAVLTAGALLAGAAPAVAATPRPPSADDVARSKEVVKDKAQEVGRIKFRLAEAAGRLESLGDSAELALERYNGELVKLRRAGASYADARRRLGVAQGNYDRARGELVGYASSAYRTNGGIGGMAAVIAGRDGPQGFMDRAGMLQVLSRNHDTAMQKVEAARLVARILRKQAKRAFAARQDAFASADRAKRTAVKAVADQKAAVGSIAAEKTRLTSELSKAENRSILLAQRRSEALRQRRQAALAKKATGTFRGSGRSSSLMGGAGRGSLVVRSALKWIGTPYAWGGGNGAGPSYGIDYGRNTWGFDCSGLALYAWGRAGVTLDHWTGSQWTAGPHVPTSMLRPGDLVFFATDTANPDTIHHVGIFIGDGQMIEAPYTGARVRVSTIWRNGLIGAVRPS</sequence>
<accession>A0ABP6QL88</accession>
<feature type="chain" id="PRO_5045558620" evidence="5">
    <location>
        <begin position="27"/>
        <end position="406"/>
    </location>
</feature>
<proteinExistence type="inferred from homology"/>
<keyword evidence="2" id="KW-0645">Protease</keyword>
<feature type="domain" description="NlpC/P60" evidence="6">
    <location>
        <begin position="272"/>
        <end position="406"/>
    </location>
</feature>
<dbReference type="PANTHER" id="PTHR47359:SF3">
    <property type="entry name" value="NLP_P60 DOMAIN-CONTAINING PROTEIN-RELATED"/>
    <property type="match status" value="1"/>
</dbReference>
<dbReference type="PROSITE" id="PS51935">
    <property type="entry name" value="NLPC_P60"/>
    <property type="match status" value="1"/>
</dbReference>
<evidence type="ECO:0000256" key="2">
    <source>
        <dbReference type="ARBA" id="ARBA00022670"/>
    </source>
</evidence>